<proteinExistence type="predicted"/>
<organism evidence="2 3">
    <name type="scientific">Hapsidospora chrysogenum (strain ATCC 11550 / CBS 779.69 / DSM 880 / IAM 14645 / JCM 23072 / IMI 49137)</name>
    <name type="common">Acremonium chrysogenum</name>
    <dbReference type="NCBI Taxonomy" id="857340"/>
    <lineage>
        <taxon>Eukaryota</taxon>
        <taxon>Fungi</taxon>
        <taxon>Dikarya</taxon>
        <taxon>Ascomycota</taxon>
        <taxon>Pezizomycotina</taxon>
        <taxon>Sordariomycetes</taxon>
        <taxon>Hypocreomycetidae</taxon>
        <taxon>Hypocreales</taxon>
        <taxon>Bionectriaceae</taxon>
        <taxon>Hapsidospora</taxon>
    </lineage>
</organism>
<keyword evidence="3" id="KW-1185">Reference proteome</keyword>
<dbReference type="AlphaFoldDB" id="A0A086T0Q9"/>
<gene>
    <name evidence="2" type="ORF">ACRE_063330</name>
</gene>
<dbReference type="HOGENOM" id="CLU_2793376_0_0_1"/>
<protein>
    <submittedName>
        <fullName evidence="2">Uncharacterized protein</fullName>
    </submittedName>
</protein>
<feature type="region of interest" description="Disordered" evidence="1">
    <location>
        <begin position="1"/>
        <end position="58"/>
    </location>
</feature>
<evidence type="ECO:0000256" key="1">
    <source>
        <dbReference type="SAM" id="MobiDB-lite"/>
    </source>
</evidence>
<comment type="caution">
    <text evidence="2">The sequence shown here is derived from an EMBL/GenBank/DDBJ whole genome shotgun (WGS) entry which is preliminary data.</text>
</comment>
<dbReference type="Proteomes" id="UP000029964">
    <property type="component" value="Unassembled WGS sequence"/>
</dbReference>
<evidence type="ECO:0000313" key="3">
    <source>
        <dbReference type="Proteomes" id="UP000029964"/>
    </source>
</evidence>
<name>A0A086T0Q9_HAPC1</name>
<dbReference type="EMBL" id="JPKY01000081">
    <property type="protein sequence ID" value="KFH42941.1"/>
    <property type="molecule type" value="Genomic_DNA"/>
</dbReference>
<sequence>MVDRPTLGLEEVGEGGGGGRVVHGSMIAGPTGWGPGPARRRPQADTWVWRDDDDDDDDDEALLGTYVR</sequence>
<evidence type="ECO:0000313" key="2">
    <source>
        <dbReference type="EMBL" id="KFH42941.1"/>
    </source>
</evidence>
<reference evidence="3" key="1">
    <citation type="journal article" date="2014" name="Genome Announc.">
        <title>Genome sequence and annotation of Acremonium chrysogenum, producer of the beta-lactam antibiotic cephalosporin C.</title>
        <authorList>
            <person name="Terfehr D."/>
            <person name="Dahlmann T.A."/>
            <person name="Specht T."/>
            <person name="Zadra I."/>
            <person name="Kuernsteiner H."/>
            <person name="Kueck U."/>
        </authorList>
    </citation>
    <scope>NUCLEOTIDE SEQUENCE [LARGE SCALE GENOMIC DNA]</scope>
    <source>
        <strain evidence="3">ATCC 11550 / CBS 779.69 / DSM 880 / IAM 14645 / JCM 23072 / IMI 49137</strain>
    </source>
</reference>
<accession>A0A086T0Q9</accession>